<name>A0A9D5RBD3_9FIRM</name>
<evidence type="ECO:0000313" key="3">
    <source>
        <dbReference type="Proteomes" id="UP000806542"/>
    </source>
</evidence>
<dbReference type="AlphaFoldDB" id="A0A9D5RBD3"/>
<dbReference type="Proteomes" id="UP000806542">
    <property type="component" value="Unassembled WGS sequence"/>
</dbReference>
<reference evidence="2" key="1">
    <citation type="submission" date="2020-10" db="EMBL/GenBank/DDBJ databases">
        <title>ChiBAC.</title>
        <authorList>
            <person name="Zenner C."/>
            <person name="Hitch T.C.A."/>
            <person name="Clavel T."/>
        </authorList>
    </citation>
    <scope>NUCLEOTIDE SEQUENCE</scope>
    <source>
        <strain evidence="2">DSM 107454</strain>
    </source>
</reference>
<keyword evidence="3" id="KW-1185">Reference proteome</keyword>
<dbReference type="InterPro" id="IPR006674">
    <property type="entry name" value="HD_domain"/>
</dbReference>
<dbReference type="InterPro" id="IPR003607">
    <property type="entry name" value="HD/PDEase_dom"/>
</dbReference>
<dbReference type="RefSeq" id="WP_226392465.1">
    <property type="nucleotide sequence ID" value="NZ_JADCKB010000009.1"/>
</dbReference>
<protein>
    <submittedName>
        <fullName evidence="2">HD domain-containing protein</fullName>
    </submittedName>
</protein>
<dbReference type="SUPFAM" id="SSF109604">
    <property type="entry name" value="HD-domain/PDEase-like"/>
    <property type="match status" value="1"/>
</dbReference>
<evidence type="ECO:0000313" key="2">
    <source>
        <dbReference type="EMBL" id="MBE5039913.1"/>
    </source>
</evidence>
<gene>
    <name evidence="2" type="ORF">INF28_05475</name>
</gene>
<comment type="caution">
    <text evidence="2">The sequence shown here is derived from an EMBL/GenBank/DDBJ whole genome shotgun (WGS) entry which is preliminary data.</text>
</comment>
<proteinExistence type="predicted"/>
<dbReference type="EMBL" id="JADCKB010000009">
    <property type="protein sequence ID" value="MBE5039913.1"/>
    <property type="molecule type" value="Genomic_DNA"/>
</dbReference>
<accession>A0A9D5RBD3</accession>
<dbReference type="Gene3D" id="1.10.3210.10">
    <property type="entry name" value="Hypothetical protein af1432"/>
    <property type="match status" value="1"/>
</dbReference>
<dbReference type="Pfam" id="PF01966">
    <property type="entry name" value="HD"/>
    <property type="match status" value="1"/>
</dbReference>
<feature type="domain" description="HD" evidence="1">
    <location>
        <begin position="40"/>
        <end position="142"/>
    </location>
</feature>
<dbReference type="CDD" id="cd00077">
    <property type="entry name" value="HDc"/>
    <property type="match status" value="1"/>
</dbReference>
<evidence type="ECO:0000259" key="1">
    <source>
        <dbReference type="Pfam" id="PF01966"/>
    </source>
</evidence>
<organism evidence="2 3">
    <name type="scientific">Ructibacterium gallinarum</name>
    <dbReference type="NCBI Taxonomy" id="2779355"/>
    <lineage>
        <taxon>Bacteria</taxon>
        <taxon>Bacillati</taxon>
        <taxon>Bacillota</taxon>
        <taxon>Clostridia</taxon>
        <taxon>Eubacteriales</taxon>
        <taxon>Oscillospiraceae</taxon>
        <taxon>Ructibacterium</taxon>
    </lineage>
</organism>
<sequence>MVNKSSKKYAEYVLLVQDLLDAPAVRRLDWCRHHYGVSRMRHSINVSYYSFIICKKLHMDYRAVARAGLLHDLFHYECSKKKFGILRHAAIHPKLALRNAERLTKLSELEKDIIVKHMWLCGKAIPRYPESYVVSLVDKYSAVYEILYSIWKKLCSKHTIQTQGY</sequence>